<comment type="caution">
    <text evidence="2">The sequence shown here is derived from an EMBL/GenBank/DDBJ whole genome shotgun (WGS) entry which is preliminary data.</text>
</comment>
<organism evidence="2 3">
    <name type="scientific">Microbaculum marinisediminis</name>
    <dbReference type="NCBI Taxonomy" id="2931392"/>
    <lineage>
        <taxon>Bacteria</taxon>
        <taxon>Pseudomonadati</taxon>
        <taxon>Pseudomonadota</taxon>
        <taxon>Alphaproteobacteria</taxon>
        <taxon>Hyphomicrobiales</taxon>
        <taxon>Tepidamorphaceae</taxon>
        <taxon>Microbaculum</taxon>
    </lineage>
</organism>
<sequence length="152" mass="15767">MRTLGRILGRLITVTFSYVIACVAAGLIVAGSYVVQAYMAGPVDFPRSQIFAETLYVSGLVAAFVAVYAFAPAILAIVVAEVFAIRRALYYVIAGGLAGLLGYAGFNARGLIDGAPELGSDLLLVAAAGFVAGFVYWVLGGRSAGILKRPVS</sequence>
<dbReference type="RefSeq" id="WP_261615878.1">
    <property type="nucleotide sequence ID" value="NZ_JALIDZ010000004.1"/>
</dbReference>
<keyword evidence="1" id="KW-0472">Membrane</keyword>
<feature type="transmembrane region" description="Helical" evidence="1">
    <location>
        <begin position="88"/>
        <end position="106"/>
    </location>
</feature>
<dbReference type="Proteomes" id="UP001320898">
    <property type="component" value="Unassembled WGS sequence"/>
</dbReference>
<keyword evidence="1" id="KW-0812">Transmembrane</keyword>
<gene>
    <name evidence="2" type="ORF">MUB46_10640</name>
</gene>
<keyword evidence="1" id="KW-1133">Transmembrane helix</keyword>
<reference evidence="2 3" key="1">
    <citation type="submission" date="2022-04" db="EMBL/GenBank/DDBJ databases">
        <authorList>
            <person name="Ye Y.-Q."/>
            <person name="Du Z.-J."/>
        </authorList>
    </citation>
    <scope>NUCLEOTIDE SEQUENCE [LARGE SCALE GENOMIC DNA]</scope>
    <source>
        <strain evidence="2 3">A6E488</strain>
    </source>
</reference>
<evidence type="ECO:0000313" key="3">
    <source>
        <dbReference type="Proteomes" id="UP001320898"/>
    </source>
</evidence>
<keyword evidence="3" id="KW-1185">Reference proteome</keyword>
<dbReference type="EMBL" id="JALIDZ010000004">
    <property type="protein sequence ID" value="MCT8972314.1"/>
    <property type="molecule type" value="Genomic_DNA"/>
</dbReference>
<name>A0AAW5QZH4_9HYPH</name>
<accession>A0AAW5QZH4</accession>
<feature type="transmembrane region" description="Helical" evidence="1">
    <location>
        <begin position="118"/>
        <end position="139"/>
    </location>
</feature>
<proteinExistence type="predicted"/>
<evidence type="ECO:0000313" key="2">
    <source>
        <dbReference type="EMBL" id="MCT8972314.1"/>
    </source>
</evidence>
<feature type="transmembrane region" description="Helical" evidence="1">
    <location>
        <begin position="55"/>
        <end position="79"/>
    </location>
</feature>
<evidence type="ECO:0000256" key="1">
    <source>
        <dbReference type="SAM" id="Phobius"/>
    </source>
</evidence>
<protein>
    <submittedName>
        <fullName evidence="2">Uncharacterized protein</fullName>
    </submittedName>
</protein>
<dbReference type="AlphaFoldDB" id="A0AAW5QZH4"/>
<feature type="transmembrane region" description="Helical" evidence="1">
    <location>
        <begin position="12"/>
        <end position="35"/>
    </location>
</feature>